<dbReference type="Proteomes" id="UP000001953">
    <property type="component" value="Chromosome"/>
</dbReference>
<evidence type="ECO:0000313" key="1">
    <source>
        <dbReference type="EMBL" id="ABE63858.1"/>
    </source>
</evidence>
<sequence length="172" mass="18680">MSPAASPLVRIPVGVVIERRAAASAWTDFIWRAVGVLPGAPDIEPWTTLRADADGTLYYAGSAAIDLYRSETGRYRENLASGAAIIWVVMSPSEGPWPYAITAVTADSAEGESFTDASANLVEAVPMPDVIRGAIERFIAEHHVEREEFVKRKRGRADLEALGRRARGGRDE</sequence>
<name>Q1QIT9_NITHX</name>
<dbReference type="InterPro" id="IPR021736">
    <property type="entry name" value="DUF3305"/>
</dbReference>
<gene>
    <name evidence="1" type="ordered locus">Nham_3122</name>
</gene>
<dbReference type="STRING" id="323097.Nham_3122"/>
<dbReference type="KEGG" id="nha:Nham_3122"/>
<dbReference type="AlphaFoldDB" id="Q1QIT9"/>
<dbReference type="RefSeq" id="WP_011511516.1">
    <property type="nucleotide sequence ID" value="NC_007964.1"/>
</dbReference>
<dbReference type="EMBL" id="CP000319">
    <property type="protein sequence ID" value="ABE63858.1"/>
    <property type="molecule type" value="Genomic_DNA"/>
</dbReference>
<dbReference type="eggNOG" id="COG0746">
    <property type="taxonomic scope" value="Bacteria"/>
</dbReference>
<proteinExistence type="predicted"/>
<organism evidence="1 2">
    <name type="scientific">Nitrobacter hamburgensis (strain DSM 10229 / NCIMB 13809 / X14)</name>
    <dbReference type="NCBI Taxonomy" id="323097"/>
    <lineage>
        <taxon>Bacteria</taxon>
        <taxon>Pseudomonadati</taxon>
        <taxon>Pseudomonadota</taxon>
        <taxon>Alphaproteobacteria</taxon>
        <taxon>Hyphomicrobiales</taxon>
        <taxon>Nitrobacteraceae</taxon>
        <taxon>Nitrobacter</taxon>
    </lineage>
</organism>
<accession>Q1QIT9</accession>
<dbReference type="HOGENOM" id="CLU_114505_0_1_5"/>
<dbReference type="Pfam" id="PF11749">
    <property type="entry name" value="DUF3305"/>
    <property type="match status" value="1"/>
</dbReference>
<evidence type="ECO:0000313" key="2">
    <source>
        <dbReference type="Proteomes" id="UP000001953"/>
    </source>
</evidence>
<reference evidence="1 2" key="1">
    <citation type="submission" date="2006-03" db="EMBL/GenBank/DDBJ databases">
        <title>Complete sequence of chromosome of Nitrobacter hamburgensis X14.</title>
        <authorList>
            <consortium name="US DOE Joint Genome Institute"/>
            <person name="Copeland A."/>
            <person name="Lucas S."/>
            <person name="Lapidus A."/>
            <person name="Barry K."/>
            <person name="Detter J.C."/>
            <person name="Glavina del Rio T."/>
            <person name="Hammon N."/>
            <person name="Israni S."/>
            <person name="Dalin E."/>
            <person name="Tice H."/>
            <person name="Pitluck S."/>
            <person name="Chain P."/>
            <person name="Malfatti S."/>
            <person name="Shin M."/>
            <person name="Vergez L."/>
            <person name="Schmutz J."/>
            <person name="Larimer F."/>
            <person name="Land M."/>
            <person name="Hauser L."/>
            <person name="Kyrpides N."/>
            <person name="Ivanova N."/>
            <person name="Ward B."/>
            <person name="Arp D."/>
            <person name="Klotz M."/>
            <person name="Stein L."/>
            <person name="O'Mullan G."/>
            <person name="Starkenburg S."/>
            <person name="Sayavedra L."/>
            <person name="Poret-Peterson A.T."/>
            <person name="Gentry M.E."/>
            <person name="Bruce D."/>
            <person name="Richardson P."/>
        </authorList>
    </citation>
    <scope>NUCLEOTIDE SEQUENCE [LARGE SCALE GENOMIC DNA]</scope>
    <source>
        <strain evidence="2">DSM 10229 / NCIMB 13809 / X14</strain>
    </source>
</reference>
<protein>
    <submittedName>
        <fullName evidence="1">Molybdopterin-guanine dinucleotide biosynthesis protein A</fullName>
    </submittedName>
</protein>
<dbReference type="OrthoDB" id="7271084at2"/>
<keyword evidence="2" id="KW-1185">Reference proteome</keyword>